<feature type="transmembrane region" description="Helical" evidence="8">
    <location>
        <begin position="101"/>
        <end position="128"/>
    </location>
</feature>
<keyword evidence="5" id="KW-0573">Peptidoglycan synthesis</keyword>
<feature type="transmembrane region" description="Helical" evidence="8">
    <location>
        <begin position="243"/>
        <end position="264"/>
    </location>
</feature>
<dbReference type="CDD" id="cd13123">
    <property type="entry name" value="MATE_MurJ_like"/>
    <property type="match status" value="1"/>
</dbReference>
<evidence type="ECO:0000256" key="1">
    <source>
        <dbReference type="ARBA" id="ARBA00004651"/>
    </source>
</evidence>
<dbReference type="GO" id="GO:0005886">
    <property type="term" value="C:plasma membrane"/>
    <property type="evidence" value="ECO:0007669"/>
    <property type="project" value="UniProtKB-SubCell"/>
</dbReference>
<feature type="transmembrane region" description="Helical" evidence="8">
    <location>
        <begin position="403"/>
        <end position="420"/>
    </location>
</feature>
<evidence type="ECO:0000256" key="7">
    <source>
        <dbReference type="ARBA" id="ARBA00023136"/>
    </source>
</evidence>
<organism evidence="9">
    <name type="scientific">hydrothermal vent metagenome</name>
    <dbReference type="NCBI Taxonomy" id="652676"/>
    <lineage>
        <taxon>unclassified sequences</taxon>
        <taxon>metagenomes</taxon>
        <taxon>ecological metagenomes</taxon>
    </lineage>
</organism>
<gene>
    <name evidence="9" type="ORF">MNBD_NITROSPIRAE01-2118</name>
</gene>
<sequence length="535" mass="59030">MESQGKNPKQKEDLEDRLASSAGTVAIGTFSSRILGFIRDMILASAFGTSSVADAFYVAFRIPNFLRELFAEGSMSAAFVPVFSEHLTLKGKEEAKKLARATFTILLLITTAVVIIGIGFSPQILSIVARGFLNDPDKFHLTTLLTRMMFPFLLFISCSALTMGVLNSLHRFGPPAFSSAVYNLVNIATLLLLSPYFQEPVFAAAIGVTLGGLAQFLMQLPALQREGFSIRPMKPLLPLHPGVIKMGHLILPTVVGLSVTQVNLLVNTFLASFLPLGSVSYLYYGMRLIHFPLGIFAVALSTALLPTLSMQAAKKDFPALGQSFSFGLRFVFFITFPALMGLILFRVPIVKTLFERGAFDHLATLGTADALFFYALGLWAFAGIRIVVPVFYAMQDTKTPVKIGILTMLLNVVLSLLLMGPMQHRGLAFATSLAAIFNFLSLLFVLKQKIHWADGKRIMRSHIKVVISSLIMLMPAYWISEQIDWQTGNSSWAIKTGLLAAAITLSAFGYFVLQYLLKSEELRFLNRMIQKRLKR</sequence>
<proteinExistence type="inferred from homology"/>
<dbReference type="NCBIfam" id="TIGR01695">
    <property type="entry name" value="murJ_mviN"/>
    <property type="match status" value="1"/>
</dbReference>
<feature type="transmembrane region" description="Helical" evidence="8">
    <location>
        <begin position="326"/>
        <end position="350"/>
    </location>
</feature>
<feature type="transmembrane region" description="Helical" evidence="8">
    <location>
        <begin position="202"/>
        <end position="223"/>
    </location>
</feature>
<feature type="transmembrane region" description="Helical" evidence="8">
    <location>
        <begin position="370"/>
        <end position="391"/>
    </location>
</feature>
<keyword evidence="6 8" id="KW-1133">Transmembrane helix</keyword>
<name>A0A3B1CHS8_9ZZZZ</name>
<dbReference type="Pfam" id="PF03023">
    <property type="entry name" value="MurJ"/>
    <property type="match status" value="1"/>
</dbReference>
<dbReference type="GO" id="GO:0015648">
    <property type="term" value="F:lipid-linked peptidoglycan transporter activity"/>
    <property type="evidence" value="ECO:0007669"/>
    <property type="project" value="TreeGrafter"/>
</dbReference>
<dbReference type="PIRSF" id="PIRSF002869">
    <property type="entry name" value="MviN"/>
    <property type="match status" value="1"/>
</dbReference>
<keyword evidence="4" id="KW-0133">Cell shape</keyword>
<keyword evidence="7 8" id="KW-0472">Membrane</keyword>
<dbReference type="InterPro" id="IPR004268">
    <property type="entry name" value="MurJ"/>
</dbReference>
<evidence type="ECO:0000256" key="3">
    <source>
        <dbReference type="ARBA" id="ARBA00022692"/>
    </source>
</evidence>
<accession>A0A3B1CHS8</accession>
<dbReference type="PANTHER" id="PTHR47019">
    <property type="entry name" value="LIPID II FLIPPASE MURJ"/>
    <property type="match status" value="1"/>
</dbReference>
<reference evidence="9" key="1">
    <citation type="submission" date="2018-06" db="EMBL/GenBank/DDBJ databases">
        <authorList>
            <person name="Zhirakovskaya E."/>
        </authorList>
    </citation>
    <scope>NUCLEOTIDE SEQUENCE</scope>
</reference>
<feature type="transmembrane region" description="Helical" evidence="8">
    <location>
        <begin position="498"/>
        <end position="517"/>
    </location>
</feature>
<feature type="transmembrane region" description="Helical" evidence="8">
    <location>
        <begin position="426"/>
        <end position="446"/>
    </location>
</feature>
<dbReference type="PANTHER" id="PTHR47019:SF1">
    <property type="entry name" value="LIPID II FLIPPASE MURJ"/>
    <property type="match status" value="1"/>
</dbReference>
<dbReference type="GO" id="GO:0034204">
    <property type="term" value="P:lipid translocation"/>
    <property type="evidence" value="ECO:0007669"/>
    <property type="project" value="TreeGrafter"/>
</dbReference>
<keyword evidence="2" id="KW-1003">Cell membrane</keyword>
<dbReference type="GO" id="GO:0008360">
    <property type="term" value="P:regulation of cell shape"/>
    <property type="evidence" value="ECO:0007669"/>
    <property type="project" value="UniProtKB-KW"/>
</dbReference>
<feature type="transmembrane region" description="Helical" evidence="8">
    <location>
        <begin position="176"/>
        <end position="196"/>
    </location>
</feature>
<evidence type="ECO:0000256" key="2">
    <source>
        <dbReference type="ARBA" id="ARBA00022475"/>
    </source>
</evidence>
<dbReference type="AlphaFoldDB" id="A0A3B1CHS8"/>
<comment type="subcellular location">
    <subcellularLocation>
        <location evidence="1">Cell membrane</location>
        <topology evidence="1">Multi-pass membrane protein</topology>
    </subcellularLocation>
</comment>
<keyword evidence="3 8" id="KW-0812">Transmembrane</keyword>
<evidence type="ECO:0000256" key="6">
    <source>
        <dbReference type="ARBA" id="ARBA00022989"/>
    </source>
</evidence>
<dbReference type="GO" id="GO:0009252">
    <property type="term" value="P:peptidoglycan biosynthetic process"/>
    <property type="evidence" value="ECO:0007669"/>
    <property type="project" value="UniProtKB-KW"/>
</dbReference>
<evidence type="ECO:0000313" key="9">
    <source>
        <dbReference type="EMBL" id="VAX30036.1"/>
    </source>
</evidence>
<dbReference type="InterPro" id="IPR051050">
    <property type="entry name" value="Lipid_II_flippase_MurJ/MviN"/>
</dbReference>
<protein>
    <submittedName>
        <fullName evidence="9">Proposed peptidoglycan lipid II flippase MurJ</fullName>
    </submittedName>
</protein>
<dbReference type="HAMAP" id="MF_02078">
    <property type="entry name" value="MurJ_MviN"/>
    <property type="match status" value="1"/>
</dbReference>
<feature type="transmembrane region" description="Helical" evidence="8">
    <location>
        <begin position="284"/>
        <end position="305"/>
    </location>
</feature>
<feature type="transmembrane region" description="Helical" evidence="8">
    <location>
        <begin position="458"/>
        <end position="478"/>
    </location>
</feature>
<evidence type="ECO:0000256" key="5">
    <source>
        <dbReference type="ARBA" id="ARBA00022984"/>
    </source>
</evidence>
<dbReference type="PRINTS" id="PR01806">
    <property type="entry name" value="VIRFACTRMVIN"/>
</dbReference>
<evidence type="ECO:0000256" key="8">
    <source>
        <dbReference type="SAM" id="Phobius"/>
    </source>
</evidence>
<evidence type="ECO:0000256" key="4">
    <source>
        <dbReference type="ARBA" id="ARBA00022960"/>
    </source>
</evidence>
<dbReference type="EMBL" id="UOGF01000058">
    <property type="protein sequence ID" value="VAX30036.1"/>
    <property type="molecule type" value="Genomic_DNA"/>
</dbReference>
<feature type="transmembrane region" description="Helical" evidence="8">
    <location>
        <begin position="148"/>
        <end position="169"/>
    </location>
</feature>